<dbReference type="InterPro" id="IPR018356">
    <property type="entry name" value="Tscrpt_reg_HTH_DeoR_CS"/>
</dbReference>
<dbReference type="AlphaFoldDB" id="A0AAI9K3Q5"/>
<dbReference type="InterPro" id="IPR050313">
    <property type="entry name" value="Carb_Metab_HTH_regulators"/>
</dbReference>
<dbReference type="InterPro" id="IPR036388">
    <property type="entry name" value="WH-like_DNA-bd_sf"/>
</dbReference>
<dbReference type="SMART" id="SM00420">
    <property type="entry name" value="HTH_DEOR"/>
    <property type="match status" value="1"/>
</dbReference>
<dbReference type="InterPro" id="IPR036390">
    <property type="entry name" value="WH_DNA-bd_sf"/>
</dbReference>
<dbReference type="Pfam" id="PF00455">
    <property type="entry name" value="DeoRC"/>
    <property type="match status" value="1"/>
</dbReference>
<evidence type="ECO:0000256" key="1">
    <source>
        <dbReference type="ARBA" id="ARBA00023015"/>
    </source>
</evidence>
<dbReference type="SUPFAM" id="SSF46785">
    <property type="entry name" value="Winged helix' DNA-binding domain"/>
    <property type="match status" value="1"/>
</dbReference>
<keyword evidence="3" id="KW-0804">Transcription</keyword>
<dbReference type="RefSeq" id="WP_055224032.1">
    <property type="nucleotide sequence ID" value="NZ_BLYL01000002.1"/>
</dbReference>
<keyword evidence="1" id="KW-0805">Transcription regulation</keyword>
<dbReference type="Proteomes" id="UP000660047">
    <property type="component" value="Unassembled WGS sequence"/>
</dbReference>
<dbReference type="PANTHER" id="PTHR30363">
    <property type="entry name" value="HTH-TYPE TRANSCRIPTIONAL REGULATOR SRLR-RELATED"/>
    <property type="match status" value="1"/>
</dbReference>
<reference evidence="5" key="1">
    <citation type="submission" date="2020-06" db="EMBL/GenBank/DDBJ databases">
        <title>Characterization of fructooligosaccharide metabolism and fructooligosaccharide-degrading enzymes in human commensal butyrate producers.</title>
        <authorList>
            <person name="Tanno H."/>
            <person name="Fujii T."/>
            <person name="Hirano K."/>
            <person name="Maeno S."/>
            <person name="Tonozuka T."/>
            <person name="Sakamoto M."/>
            <person name="Ohkuma M."/>
            <person name="Tochio T."/>
            <person name="Endo A."/>
        </authorList>
    </citation>
    <scope>NUCLEOTIDE SEQUENCE</scope>
    <source>
        <strain evidence="5">JCM 31265</strain>
    </source>
</reference>
<evidence type="ECO:0000313" key="6">
    <source>
        <dbReference type="Proteomes" id="UP000660047"/>
    </source>
</evidence>
<dbReference type="InterPro" id="IPR014036">
    <property type="entry name" value="DeoR-like_C"/>
</dbReference>
<evidence type="ECO:0000256" key="2">
    <source>
        <dbReference type="ARBA" id="ARBA00023125"/>
    </source>
</evidence>
<name>A0AAI9K3Q5_9FIRM</name>
<dbReference type="EMBL" id="BLYL01000002">
    <property type="protein sequence ID" value="GFO93591.1"/>
    <property type="molecule type" value="Genomic_DNA"/>
</dbReference>
<evidence type="ECO:0000313" key="5">
    <source>
        <dbReference type="EMBL" id="GFO93591.1"/>
    </source>
</evidence>
<sequence>MLADQRKQIILDQVNLNHSVTVARLVELLGVSTETVRRDLEDLENNNMLTRVHGGAVSVKKRYRFEDMDVRGTSNMELKEQIARKALEYVKDGDTIAIDSGSTASLFAMALKARNFDSLSVITYSSEVFSILSECGNYRITLLGGEYLPKEKLFYGFLTHEAMQKLYFSKAFVVPSALSVEDGAHDFIRETYENQCMLIGHASEVFLLADSMKFETKGDFKLSDLQPEFTIITDDKLPESVYNMYRDHKLNVVS</sequence>
<accession>A0AAI9K3Q5</accession>
<dbReference type="InterPro" id="IPR001034">
    <property type="entry name" value="DeoR_HTH"/>
</dbReference>
<feature type="domain" description="HTH deoR-type" evidence="4">
    <location>
        <begin position="3"/>
        <end position="58"/>
    </location>
</feature>
<dbReference type="PRINTS" id="PR00037">
    <property type="entry name" value="HTHLACR"/>
</dbReference>
<dbReference type="PROSITE" id="PS51000">
    <property type="entry name" value="HTH_DEOR_2"/>
    <property type="match status" value="1"/>
</dbReference>
<dbReference type="SUPFAM" id="SSF100950">
    <property type="entry name" value="NagB/RpiA/CoA transferase-like"/>
    <property type="match status" value="1"/>
</dbReference>
<dbReference type="GO" id="GO:0003700">
    <property type="term" value="F:DNA-binding transcription factor activity"/>
    <property type="evidence" value="ECO:0007669"/>
    <property type="project" value="InterPro"/>
</dbReference>
<dbReference type="PROSITE" id="PS00894">
    <property type="entry name" value="HTH_DEOR_1"/>
    <property type="match status" value="1"/>
</dbReference>
<dbReference type="Gene3D" id="3.40.50.1360">
    <property type="match status" value="1"/>
</dbReference>
<evidence type="ECO:0000259" key="4">
    <source>
        <dbReference type="PROSITE" id="PS51000"/>
    </source>
</evidence>
<proteinExistence type="predicted"/>
<dbReference type="PANTHER" id="PTHR30363:SF44">
    <property type="entry name" value="AGA OPERON TRANSCRIPTIONAL REPRESSOR-RELATED"/>
    <property type="match status" value="1"/>
</dbReference>
<dbReference type="Pfam" id="PF08220">
    <property type="entry name" value="HTH_DeoR"/>
    <property type="match status" value="1"/>
</dbReference>
<dbReference type="InterPro" id="IPR037171">
    <property type="entry name" value="NagB/RpiA_transferase-like"/>
</dbReference>
<protein>
    <submittedName>
        <fullName evidence="5">DeoR family transcriptional regulator</fullName>
    </submittedName>
</protein>
<dbReference type="GO" id="GO:0003677">
    <property type="term" value="F:DNA binding"/>
    <property type="evidence" value="ECO:0007669"/>
    <property type="project" value="UniProtKB-KW"/>
</dbReference>
<dbReference type="Gene3D" id="1.10.10.10">
    <property type="entry name" value="Winged helix-like DNA-binding domain superfamily/Winged helix DNA-binding domain"/>
    <property type="match status" value="1"/>
</dbReference>
<dbReference type="SMART" id="SM01134">
    <property type="entry name" value="DeoRC"/>
    <property type="match status" value="1"/>
</dbReference>
<organism evidence="5 6">
    <name type="scientific">Coprococcus eutactus</name>
    <dbReference type="NCBI Taxonomy" id="33043"/>
    <lineage>
        <taxon>Bacteria</taxon>
        <taxon>Bacillati</taxon>
        <taxon>Bacillota</taxon>
        <taxon>Clostridia</taxon>
        <taxon>Lachnospirales</taxon>
        <taxon>Lachnospiraceae</taxon>
        <taxon>Coprococcus</taxon>
    </lineage>
</organism>
<evidence type="ECO:0000256" key="3">
    <source>
        <dbReference type="ARBA" id="ARBA00023163"/>
    </source>
</evidence>
<comment type="caution">
    <text evidence="5">The sequence shown here is derived from an EMBL/GenBank/DDBJ whole genome shotgun (WGS) entry which is preliminary data.</text>
</comment>
<keyword evidence="2" id="KW-0238">DNA-binding</keyword>
<gene>
    <name evidence="5" type="primary">lacR1</name>
    <name evidence="5" type="ORF">COEU31_06370</name>
</gene>